<dbReference type="Gene3D" id="3.40.50.1110">
    <property type="entry name" value="SGNH hydrolase"/>
    <property type="match status" value="1"/>
</dbReference>
<accession>A0A7K1SUJ8</accession>
<organism evidence="4 5">
    <name type="scientific">Mucilaginibacter arboris</name>
    <dbReference type="NCBI Taxonomy" id="2682090"/>
    <lineage>
        <taxon>Bacteria</taxon>
        <taxon>Pseudomonadati</taxon>
        <taxon>Bacteroidota</taxon>
        <taxon>Sphingobacteriia</taxon>
        <taxon>Sphingobacteriales</taxon>
        <taxon>Sphingobacteriaceae</taxon>
        <taxon>Mucilaginibacter</taxon>
    </lineage>
</organism>
<evidence type="ECO:0000259" key="3">
    <source>
        <dbReference type="Pfam" id="PF03629"/>
    </source>
</evidence>
<keyword evidence="1" id="KW-0378">Hydrolase</keyword>
<feature type="signal peptide" evidence="2">
    <location>
        <begin position="1"/>
        <end position="18"/>
    </location>
</feature>
<dbReference type="GO" id="GO:0005975">
    <property type="term" value="P:carbohydrate metabolic process"/>
    <property type="evidence" value="ECO:0007669"/>
    <property type="project" value="TreeGrafter"/>
</dbReference>
<dbReference type="PANTHER" id="PTHR22901">
    <property type="entry name" value="SIALATE O-ACETYLESTERASE"/>
    <property type="match status" value="1"/>
</dbReference>
<keyword evidence="2" id="KW-0732">Signal</keyword>
<evidence type="ECO:0000256" key="2">
    <source>
        <dbReference type="SAM" id="SignalP"/>
    </source>
</evidence>
<dbReference type="EMBL" id="WPIK01000003">
    <property type="protein sequence ID" value="MVN20730.1"/>
    <property type="molecule type" value="Genomic_DNA"/>
</dbReference>
<protein>
    <submittedName>
        <fullName evidence="4">Sialate O-acetylesterase</fullName>
    </submittedName>
</protein>
<dbReference type="Proteomes" id="UP000462014">
    <property type="component" value="Unassembled WGS sequence"/>
</dbReference>
<dbReference type="SUPFAM" id="SSF52266">
    <property type="entry name" value="SGNH hydrolase"/>
    <property type="match status" value="1"/>
</dbReference>
<dbReference type="Pfam" id="PF03629">
    <property type="entry name" value="SASA"/>
    <property type="match status" value="1"/>
</dbReference>
<comment type="caution">
    <text evidence="4">The sequence shown here is derived from an EMBL/GenBank/DDBJ whole genome shotgun (WGS) entry which is preliminary data.</text>
</comment>
<sequence>MKLALSILFLLFAHTVSARVKLPSVIGNNMVLQQQSQAKLWGWAKGNAQVGITTSWNNKEYKVRADAAGNWMVKLVTPVAGGPYQIAFNDGDLVTINNVLIGEVWVCSGQSNMEMPLRGNSSPILNANDIIVNADNPQLRLFTVGRAATLSPQTDCKGQWNESTSETARDFSALAFQFGEMLQKKLRVPVGLIVSSVGGTMIESWMGKSSLDGFPEVKVPVSIDTVKQPYKLPTTLFNGMIAPLLNFDIKGFIWYQGESNRHEPQLYGKLFPVMVADWRRQWQQGELPFYFVQIAPYGSADKSRSGPLLREAQLKAMSIIPNCGMASTMDVGMEKNIHYMNKTIPAHRLGYWALGKTYGIKGIGYNAPLYKSITIDGNKATLSFYFANYLTSFEKPLTLFEIAGKDKIFYPAKAVLKGGQVIVESGQVKVPVAVRYAFKEFVVAELYNNDGLPASSFRTDNWDDIR</sequence>
<reference evidence="4 5" key="1">
    <citation type="submission" date="2019-12" db="EMBL/GenBank/DDBJ databases">
        <title>Mucilaginibacter sp. HMF7410 genome sequencing and assembly.</title>
        <authorList>
            <person name="Kang H."/>
            <person name="Cha I."/>
            <person name="Kim H."/>
            <person name="Joh K."/>
        </authorList>
    </citation>
    <scope>NUCLEOTIDE SEQUENCE [LARGE SCALE GENOMIC DNA]</scope>
    <source>
        <strain evidence="4 5">HMF7410</strain>
    </source>
</reference>
<feature type="domain" description="Sialate O-acetylesterase" evidence="3">
    <location>
        <begin position="103"/>
        <end position="341"/>
    </location>
</feature>
<feature type="chain" id="PRO_5029628743" evidence="2">
    <location>
        <begin position="19"/>
        <end position="466"/>
    </location>
</feature>
<dbReference type="InterPro" id="IPR039329">
    <property type="entry name" value="SIAE"/>
</dbReference>
<evidence type="ECO:0000256" key="1">
    <source>
        <dbReference type="ARBA" id="ARBA00022801"/>
    </source>
</evidence>
<dbReference type="InterPro" id="IPR005181">
    <property type="entry name" value="SASA"/>
</dbReference>
<name>A0A7K1SUJ8_9SPHI</name>
<dbReference type="PANTHER" id="PTHR22901:SF0">
    <property type="entry name" value="SIALATE O-ACETYLESTERASE"/>
    <property type="match status" value="1"/>
</dbReference>
<proteinExistence type="predicted"/>
<dbReference type="AlphaFoldDB" id="A0A7K1SUJ8"/>
<dbReference type="InterPro" id="IPR036514">
    <property type="entry name" value="SGNH_hydro_sf"/>
</dbReference>
<keyword evidence="5" id="KW-1185">Reference proteome</keyword>
<evidence type="ECO:0000313" key="5">
    <source>
        <dbReference type="Proteomes" id="UP000462014"/>
    </source>
</evidence>
<gene>
    <name evidence="4" type="ORF">GO621_04190</name>
</gene>
<evidence type="ECO:0000313" key="4">
    <source>
        <dbReference type="EMBL" id="MVN20730.1"/>
    </source>
</evidence>
<dbReference type="GO" id="GO:0001681">
    <property type="term" value="F:sialate O-acetylesterase activity"/>
    <property type="evidence" value="ECO:0007669"/>
    <property type="project" value="InterPro"/>
</dbReference>